<dbReference type="Pfam" id="PF01596">
    <property type="entry name" value="Methyltransf_3"/>
    <property type="match status" value="1"/>
</dbReference>
<dbReference type="GO" id="GO:0008171">
    <property type="term" value="F:O-methyltransferase activity"/>
    <property type="evidence" value="ECO:0007669"/>
    <property type="project" value="InterPro"/>
</dbReference>
<dbReference type="PANTHER" id="PTHR10509:SF14">
    <property type="entry name" value="CAFFEOYL-COA O-METHYLTRANSFERASE 3-RELATED"/>
    <property type="match status" value="1"/>
</dbReference>
<dbReference type="EMBL" id="QXED01000013">
    <property type="protein sequence ID" value="RIV18108.1"/>
    <property type="molecule type" value="Genomic_DNA"/>
</dbReference>
<accession>A0A418LY39</accession>
<keyword evidence="1 4" id="KW-0489">Methyltransferase</keyword>
<dbReference type="GO" id="GO:0032259">
    <property type="term" value="P:methylation"/>
    <property type="evidence" value="ECO:0007669"/>
    <property type="project" value="UniProtKB-KW"/>
</dbReference>
<sequence>MNFLPAALAAYADAHTSPESDLLRQLNRNTHAHVLRPRMLSGHVQGRLLSMFSWMIRPRRVLEIGTYTGYSALCLAEGLTDDGRLITLDNNEELEDFARSYWQQSPLGPKIDFRLGQAADVIPTLTDTFDLVFIDADKLNYALYFDLVIDKVRPGGFLLADNVLWSGKVVEPVKPSDKETRAVLDFNQKIQDDPRVENVLLPIRDGLFVIRKL</sequence>
<gene>
    <name evidence="4" type="ORF">DYU11_29580</name>
</gene>
<dbReference type="InterPro" id="IPR050362">
    <property type="entry name" value="Cation-dep_OMT"/>
</dbReference>
<dbReference type="RefSeq" id="WP_119671359.1">
    <property type="nucleotide sequence ID" value="NZ_QXED01000013.1"/>
</dbReference>
<dbReference type="PROSITE" id="PS51682">
    <property type="entry name" value="SAM_OMT_I"/>
    <property type="match status" value="1"/>
</dbReference>
<keyword evidence="5" id="KW-1185">Reference proteome</keyword>
<evidence type="ECO:0000256" key="2">
    <source>
        <dbReference type="ARBA" id="ARBA00022679"/>
    </source>
</evidence>
<dbReference type="SUPFAM" id="SSF53335">
    <property type="entry name" value="S-adenosyl-L-methionine-dependent methyltransferases"/>
    <property type="match status" value="1"/>
</dbReference>
<dbReference type="PANTHER" id="PTHR10509">
    <property type="entry name" value="O-METHYLTRANSFERASE-RELATED"/>
    <property type="match status" value="1"/>
</dbReference>
<dbReference type="Gene3D" id="3.40.50.150">
    <property type="entry name" value="Vaccinia Virus protein VP39"/>
    <property type="match status" value="1"/>
</dbReference>
<evidence type="ECO:0000313" key="5">
    <source>
        <dbReference type="Proteomes" id="UP000283523"/>
    </source>
</evidence>
<reference evidence="4 5" key="1">
    <citation type="submission" date="2018-08" db="EMBL/GenBank/DDBJ databases">
        <title>Fibrisoma montanum sp. nov., isolated from Danxia mountain soil.</title>
        <authorList>
            <person name="Huang Y."/>
        </authorList>
    </citation>
    <scope>NUCLEOTIDE SEQUENCE [LARGE SCALE GENOMIC DNA]</scope>
    <source>
        <strain evidence="4 5">HYT19</strain>
    </source>
</reference>
<dbReference type="OrthoDB" id="9799672at2"/>
<dbReference type="InterPro" id="IPR029063">
    <property type="entry name" value="SAM-dependent_MTases_sf"/>
</dbReference>
<dbReference type="InterPro" id="IPR002935">
    <property type="entry name" value="SAM_O-MeTrfase"/>
</dbReference>
<protein>
    <submittedName>
        <fullName evidence="4">Methyltransferase domain-containing protein</fullName>
    </submittedName>
</protein>
<proteinExistence type="predicted"/>
<dbReference type="AlphaFoldDB" id="A0A418LY39"/>
<dbReference type="GO" id="GO:0008757">
    <property type="term" value="F:S-adenosylmethionine-dependent methyltransferase activity"/>
    <property type="evidence" value="ECO:0007669"/>
    <property type="project" value="TreeGrafter"/>
</dbReference>
<evidence type="ECO:0000313" key="4">
    <source>
        <dbReference type="EMBL" id="RIV18108.1"/>
    </source>
</evidence>
<comment type="caution">
    <text evidence="4">The sequence shown here is derived from an EMBL/GenBank/DDBJ whole genome shotgun (WGS) entry which is preliminary data.</text>
</comment>
<organism evidence="4 5">
    <name type="scientific">Fibrisoma montanum</name>
    <dbReference type="NCBI Taxonomy" id="2305895"/>
    <lineage>
        <taxon>Bacteria</taxon>
        <taxon>Pseudomonadati</taxon>
        <taxon>Bacteroidota</taxon>
        <taxon>Cytophagia</taxon>
        <taxon>Cytophagales</taxon>
        <taxon>Spirosomataceae</taxon>
        <taxon>Fibrisoma</taxon>
    </lineage>
</organism>
<evidence type="ECO:0000256" key="3">
    <source>
        <dbReference type="ARBA" id="ARBA00022691"/>
    </source>
</evidence>
<name>A0A418LY39_9BACT</name>
<dbReference type="Proteomes" id="UP000283523">
    <property type="component" value="Unassembled WGS sequence"/>
</dbReference>
<keyword evidence="2 4" id="KW-0808">Transferase</keyword>
<keyword evidence="3" id="KW-0949">S-adenosyl-L-methionine</keyword>
<evidence type="ECO:0000256" key="1">
    <source>
        <dbReference type="ARBA" id="ARBA00022603"/>
    </source>
</evidence>
<dbReference type="CDD" id="cd02440">
    <property type="entry name" value="AdoMet_MTases"/>
    <property type="match status" value="1"/>
</dbReference>